<reference evidence="8" key="1">
    <citation type="journal article" date="2019" name="Int. J. Syst. Evol. Microbiol.">
        <title>The Global Catalogue of Microorganisms (GCM) 10K type strain sequencing project: providing services to taxonomists for standard genome sequencing and annotation.</title>
        <authorList>
            <consortium name="The Broad Institute Genomics Platform"/>
            <consortium name="The Broad Institute Genome Sequencing Center for Infectious Disease"/>
            <person name="Wu L."/>
            <person name="Ma J."/>
        </authorList>
    </citation>
    <scope>NUCLEOTIDE SEQUENCE [LARGE SCALE GENOMIC DNA]</scope>
    <source>
        <strain evidence="8">CGMCC 4.1622</strain>
    </source>
</reference>
<dbReference type="InterPro" id="IPR009057">
    <property type="entry name" value="Homeodomain-like_sf"/>
</dbReference>
<dbReference type="RefSeq" id="WP_346141118.1">
    <property type="nucleotide sequence ID" value="NZ_BAAAUA010000003.1"/>
</dbReference>
<dbReference type="SUPFAM" id="SSF46689">
    <property type="entry name" value="Homeodomain-like"/>
    <property type="match status" value="1"/>
</dbReference>
<keyword evidence="8" id="KW-1185">Reference proteome</keyword>
<comment type="caution">
    <text evidence="7">The sequence shown here is derived from an EMBL/GenBank/DDBJ whole genome shotgun (WGS) entry which is preliminary data.</text>
</comment>
<evidence type="ECO:0000259" key="6">
    <source>
        <dbReference type="PROSITE" id="PS50977"/>
    </source>
</evidence>
<sequence>MPQKLDRAQVVDTALRLLNEVGLEGLTLRRIATELDVKAPALYWHFANKQALLDELATEMLRRLIADSEPPGDDTPWQEQLALTCRALRRALLGYRDGAKVFSGTRLTDAGHGERLEGQLRAFVRAGFDLDGAVEAYFTAYTFTVGFVIEEQAVQPMPGERSPGYDPADRAAALGPDLPLSAAAGPGLFTDYDHRFERGLAIVTAGVEALRTA</sequence>
<accession>A0ABW0V9F7</accession>
<evidence type="ECO:0000313" key="8">
    <source>
        <dbReference type="Proteomes" id="UP001596066"/>
    </source>
</evidence>
<dbReference type="InterPro" id="IPR001647">
    <property type="entry name" value="HTH_TetR"/>
</dbReference>
<evidence type="ECO:0000256" key="5">
    <source>
        <dbReference type="PROSITE-ProRule" id="PRU00335"/>
    </source>
</evidence>
<dbReference type="Pfam" id="PF00440">
    <property type="entry name" value="TetR_N"/>
    <property type="match status" value="1"/>
</dbReference>
<organism evidence="7 8">
    <name type="scientific">Kitasatospora cinereorecta</name>
    <dbReference type="NCBI Taxonomy" id="285560"/>
    <lineage>
        <taxon>Bacteria</taxon>
        <taxon>Bacillati</taxon>
        <taxon>Actinomycetota</taxon>
        <taxon>Actinomycetes</taxon>
        <taxon>Kitasatosporales</taxon>
        <taxon>Streptomycetaceae</taxon>
        <taxon>Kitasatospora</taxon>
    </lineage>
</organism>
<dbReference type="EMBL" id="JBHSOC010000020">
    <property type="protein sequence ID" value="MFC5642523.1"/>
    <property type="molecule type" value="Genomic_DNA"/>
</dbReference>
<keyword evidence="1" id="KW-0678">Repressor</keyword>
<protein>
    <submittedName>
        <fullName evidence="7">TetR/AcrR family transcriptional regulator C-terminal domain-containing protein</fullName>
    </submittedName>
</protein>
<dbReference type="Gene3D" id="1.10.10.60">
    <property type="entry name" value="Homeodomain-like"/>
    <property type="match status" value="1"/>
</dbReference>
<evidence type="ECO:0000313" key="7">
    <source>
        <dbReference type="EMBL" id="MFC5642523.1"/>
    </source>
</evidence>
<evidence type="ECO:0000256" key="3">
    <source>
        <dbReference type="ARBA" id="ARBA00023125"/>
    </source>
</evidence>
<feature type="domain" description="HTH tetR-type" evidence="6">
    <location>
        <begin position="4"/>
        <end position="64"/>
    </location>
</feature>
<evidence type="ECO:0000256" key="1">
    <source>
        <dbReference type="ARBA" id="ARBA00022491"/>
    </source>
</evidence>
<dbReference type="PRINTS" id="PR00455">
    <property type="entry name" value="HTHTETR"/>
</dbReference>
<proteinExistence type="predicted"/>
<feature type="DNA-binding region" description="H-T-H motif" evidence="5">
    <location>
        <begin position="27"/>
        <end position="46"/>
    </location>
</feature>
<dbReference type="PROSITE" id="PS50977">
    <property type="entry name" value="HTH_TETR_2"/>
    <property type="match status" value="1"/>
</dbReference>
<dbReference type="Pfam" id="PF02909">
    <property type="entry name" value="TetR_C_1"/>
    <property type="match status" value="1"/>
</dbReference>
<keyword evidence="4" id="KW-0804">Transcription</keyword>
<gene>
    <name evidence="7" type="ORF">ACFPZF_14330</name>
</gene>
<evidence type="ECO:0000256" key="4">
    <source>
        <dbReference type="ARBA" id="ARBA00023163"/>
    </source>
</evidence>
<dbReference type="InterPro" id="IPR036271">
    <property type="entry name" value="Tet_transcr_reg_TetR-rel_C_sf"/>
</dbReference>
<dbReference type="PANTHER" id="PTHR30055:SF151">
    <property type="entry name" value="TRANSCRIPTIONAL REGULATORY PROTEIN"/>
    <property type="match status" value="1"/>
</dbReference>
<dbReference type="Proteomes" id="UP001596066">
    <property type="component" value="Unassembled WGS sequence"/>
</dbReference>
<dbReference type="PANTHER" id="PTHR30055">
    <property type="entry name" value="HTH-TYPE TRANSCRIPTIONAL REGULATOR RUTR"/>
    <property type="match status" value="1"/>
</dbReference>
<keyword evidence="3 5" id="KW-0238">DNA-binding</keyword>
<dbReference type="InterPro" id="IPR050109">
    <property type="entry name" value="HTH-type_TetR-like_transc_reg"/>
</dbReference>
<name>A0ABW0V9F7_9ACTN</name>
<dbReference type="InterPro" id="IPR004111">
    <property type="entry name" value="Repressor_TetR_C"/>
</dbReference>
<keyword evidence="2" id="KW-0805">Transcription regulation</keyword>
<dbReference type="SUPFAM" id="SSF48498">
    <property type="entry name" value="Tetracyclin repressor-like, C-terminal domain"/>
    <property type="match status" value="1"/>
</dbReference>
<dbReference type="Gene3D" id="1.10.357.10">
    <property type="entry name" value="Tetracycline Repressor, domain 2"/>
    <property type="match status" value="1"/>
</dbReference>
<dbReference type="InterPro" id="IPR003012">
    <property type="entry name" value="Tet_transcr_reg_TetR"/>
</dbReference>
<evidence type="ECO:0000256" key="2">
    <source>
        <dbReference type="ARBA" id="ARBA00023015"/>
    </source>
</evidence>
<dbReference type="PRINTS" id="PR00400">
    <property type="entry name" value="TETREPRESSOR"/>
</dbReference>